<evidence type="ECO:0000256" key="4">
    <source>
        <dbReference type="ARBA" id="ARBA00022475"/>
    </source>
</evidence>
<keyword evidence="6" id="KW-0808">Transferase</keyword>
<dbReference type="InterPro" id="IPR005467">
    <property type="entry name" value="His_kinase_dom"/>
</dbReference>
<organism evidence="17 18">
    <name type="scientific">Paenibacillus cremeus</name>
    <dbReference type="NCBI Taxonomy" id="2163881"/>
    <lineage>
        <taxon>Bacteria</taxon>
        <taxon>Bacillati</taxon>
        <taxon>Bacillota</taxon>
        <taxon>Bacilli</taxon>
        <taxon>Bacillales</taxon>
        <taxon>Paenibacillaceae</taxon>
        <taxon>Paenibacillus</taxon>
    </lineage>
</organism>
<evidence type="ECO:0000256" key="5">
    <source>
        <dbReference type="ARBA" id="ARBA00022553"/>
    </source>
</evidence>
<dbReference type="Pfam" id="PF06580">
    <property type="entry name" value="His_kinase"/>
    <property type="match status" value="1"/>
</dbReference>
<evidence type="ECO:0000256" key="14">
    <source>
        <dbReference type="SAM" id="Phobius"/>
    </source>
</evidence>
<dbReference type="RefSeq" id="WP_144850218.1">
    <property type="nucleotide sequence ID" value="NZ_VNJI01000026.1"/>
</dbReference>
<name>A0A559K7U0_9BACL</name>
<evidence type="ECO:0000256" key="9">
    <source>
        <dbReference type="ARBA" id="ARBA00022777"/>
    </source>
</evidence>
<feature type="domain" description="HAMP" evidence="16">
    <location>
        <begin position="318"/>
        <end position="370"/>
    </location>
</feature>
<dbReference type="InterPro" id="IPR036890">
    <property type="entry name" value="HATPase_C_sf"/>
</dbReference>
<dbReference type="PANTHER" id="PTHR34220">
    <property type="entry name" value="SENSOR HISTIDINE KINASE YPDA"/>
    <property type="match status" value="1"/>
</dbReference>
<dbReference type="SUPFAM" id="SSF55874">
    <property type="entry name" value="ATPase domain of HSP90 chaperone/DNA topoisomerase II/histidine kinase"/>
    <property type="match status" value="1"/>
</dbReference>
<evidence type="ECO:0000256" key="10">
    <source>
        <dbReference type="ARBA" id="ARBA00022840"/>
    </source>
</evidence>
<gene>
    <name evidence="17" type="ORF">FPZ49_20075</name>
</gene>
<dbReference type="GO" id="GO:0005886">
    <property type="term" value="C:plasma membrane"/>
    <property type="evidence" value="ECO:0007669"/>
    <property type="project" value="UniProtKB-SubCell"/>
</dbReference>
<keyword evidence="4" id="KW-1003">Cell membrane</keyword>
<feature type="transmembrane region" description="Helical" evidence="14">
    <location>
        <begin position="297"/>
        <end position="316"/>
    </location>
</feature>
<keyword evidence="13 14" id="KW-0472">Membrane</keyword>
<dbReference type="InterPro" id="IPR003594">
    <property type="entry name" value="HATPase_dom"/>
</dbReference>
<evidence type="ECO:0000256" key="12">
    <source>
        <dbReference type="ARBA" id="ARBA00023012"/>
    </source>
</evidence>
<evidence type="ECO:0000256" key="8">
    <source>
        <dbReference type="ARBA" id="ARBA00022741"/>
    </source>
</evidence>
<evidence type="ECO:0000313" key="17">
    <source>
        <dbReference type="EMBL" id="TVY08201.1"/>
    </source>
</evidence>
<dbReference type="InterPro" id="IPR010559">
    <property type="entry name" value="Sig_transdc_His_kin_internal"/>
</dbReference>
<evidence type="ECO:0000256" key="11">
    <source>
        <dbReference type="ARBA" id="ARBA00022989"/>
    </source>
</evidence>
<evidence type="ECO:0000256" key="6">
    <source>
        <dbReference type="ARBA" id="ARBA00022679"/>
    </source>
</evidence>
<evidence type="ECO:0000256" key="7">
    <source>
        <dbReference type="ARBA" id="ARBA00022692"/>
    </source>
</evidence>
<dbReference type="InterPro" id="IPR003660">
    <property type="entry name" value="HAMP_dom"/>
</dbReference>
<dbReference type="CDD" id="cd06225">
    <property type="entry name" value="HAMP"/>
    <property type="match status" value="1"/>
</dbReference>
<dbReference type="OrthoDB" id="9776552at2"/>
<keyword evidence="5" id="KW-0597">Phosphoprotein</keyword>
<comment type="subcellular location">
    <subcellularLocation>
        <location evidence="2">Cell membrane</location>
        <topology evidence="2">Multi-pass membrane protein</topology>
    </subcellularLocation>
</comment>
<dbReference type="EC" id="2.7.13.3" evidence="3"/>
<dbReference type="PROSITE" id="PS50885">
    <property type="entry name" value="HAMP"/>
    <property type="match status" value="1"/>
</dbReference>
<dbReference type="InterPro" id="IPR050640">
    <property type="entry name" value="Bact_2-comp_sensor_kinase"/>
</dbReference>
<dbReference type="AlphaFoldDB" id="A0A559K7U0"/>
<evidence type="ECO:0000259" key="16">
    <source>
        <dbReference type="PROSITE" id="PS50885"/>
    </source>
</evidence>
<comment type="catalytic activity">
    <reaction evidence="1">
        <text>ATP + protein L-histidine = ADP + protein N-phospho-L-histidine.</text>
        <dbReference type="EC" id="2.7.13.3"/>
    </reaction>
</comment>
<dbReference type="Gene3D" id="1.10.8.500">
    <property type="entry name" value="HAMP domain in histidine kinase"/>
    <property type="match status" value="1"/>
</dbReference>
<keyword evidence="7 14" id="KW-0812">Transmembrane</keyword>
<dbReference type="PROSITE" id="PS50109">
    <property type="entry name" value="HIS_KIN"/>
    <property type="match status" value="1"/>
</dbReference>
<dbReference type="SMART" id="SM00304">
    <property type="entry name" value="HAMP"/>
    <property type="match status" value="1"/>
</dbReference>
<dbReference type="Gene3D" id="3.30.565.10">
    <property type="entry name" value="Histidine kinase-like ATPase, C-terminal domain"/>
    <property type="match status" value="1"/>
</dbReference>
<keyword evidence="10" id="KW-0067">ATP-binding</keyword>
<evidence type="ECO:0000256" key="2">
    <source>
        <dbReference type="ARBA" id="ARBA00004651"/>
    </source>
</evidence>
<keyword evidence="12" id="KW-0902">Two-component regulatory system</keyword>
<dbReference type="InterPro" id="IPR033479">
    <property type="entry name" value="dCache_1"/>
</dbReference>
<protein>
    <recommendedName>
        <fullName evidence="3">histidine kinase</fullName>
        <ecNumber evidence="3">2.7.13.3</ecNumber>
    </recommendedName>
</protein>
<dbReference type="GO" id="GO:0005524">
    <property type="term" value="F:ATP binding"/>
    <property type="evidence" value="ECO:0007669"/>
    <property type="project" value="UniProtKB-KW"/>
</dbReference>
<dbReference type="Gene3D" id="3.30.450.20">
    <property type="entry name" value="PAS domain"/>
    <property type="match status" value="1"/>
</dbReference>
<keyword evidence="9 17" id="KW-0418">Kinase</keyword>
<evidence type="ECO:0000256" key="1">
    <source>
        <dbReference type="ARBA" id="ARBA00000085"/>
    </source>
</evidence>
<dbReference type="SMART" id="SM00387">
    <property type="entry name" value="HATPase_c"/>
    <property type="match status" value="1"/>
</dbReference>
<evidence type="ECO:0000256" key="13">
    <source>
        <dbReference type="ARBA" id="ARBA00023136"/>
    </source>
</evidence>
<dbReference type="EMBL" id="VNJI01000026">
    <property type="protein sequence ID" value="TVY08201.1"/>
    <property type="molecule type" value="Genomic_DNA"/>
</dbReference>
<dbReference type="Pfam" id="PF00672">
    <property type="entry name" value="HAMP"/>
    <property type="match status" value="1"/>
</dbReference>
<dbReference type="Pfam" id="PF02743">
    <property type="entry name" value="dCache_1"/>
    <property type="match status" value="1"/>
</dbReference>
<dbReference type="Pfam" id="PF02518">
    <property type="entry name" value="HATPase_c"/>
    <property type="match status" value="1"/>
</dbReference>
<sequence>MLKTKMFLSFSMVSLFIVGITCGIFYWKYTNDIQNQSLALSGIISKQFSETVDIYIRNIEELSLAVSISPPVQTNLLNYIRATSEVEKEVIGYRLNPFLFDFSYPKPYVQGISIYTPDGFVYDYTKRLDSDTLATFSVQELSQFKETLLNQKFILIPSILNSRDGAQERIVAFIRNINRIPTQQVIGYVNIHIDVNAFNSLVLASTQANVIEQTMRLLIVDRDGTVIYENGSSGVGEATASGSFDSSALKNGAEGELIWKGAPYLYTYKASDYTGWKTIILMPKATILEKQNRIRTIVILVGLVTMLLIAVVSYTLSHQITLPLQNMMRKMSSVERGNFHQRMSYTANNEIGRLSRMYNLMLDSISRLIHEVYESKLAETNAQLSALHAQINPHFLYNTLNVMKSISRLRGLEEVAEISESLASLFQYSMKNLHQPVTLREEIEHILNYFKIQQHRFGGRIQLHCDIPEELLQALLLKLTIQPLVENAVNHGLKRMRSGGRVHIQATQAGDLLVVTVTDNGIGMEEQALEQLNTRLGTMAPLQQTSMPSEGIGLLNIQQRIRLFYGSSPSYGVRLTCPVEGGMCVVMAIPYRNESGQQ</sequence>
<dbReference type="Proteomes" id="UP000317036">
    <property type="component" value="Unassembled WGS sequence"/>
</dbReference>
<reference evidence="17 18" key="1">
    <citation type="submission" date="2019-07" db="EMBL/GenBank/DDBJ databases">
        <authorList>
            <person name="Kim J."/>
        </authorList>
    </citation>
    <scope>NUCLEOTIDE SEQUENCE [LARGE SCALE GENOMIC DNA]</scope>
    <source>
        <strain evidence="17 18">JC52</strain>
    </source>
</reference>
<keyword evidence="11 14" id="KW-1133">Transmembrane helix</keyword>
<keyword evidence="8" id="KW-0547">Nucleotide-binding</keyword>
<dbReference type="PANTHER" id="PTHR34220:SF7">
    <property type="entry name" value="SENSOR HISTIDINE KINASE YPDA"/>
    <property type="match status" value="1"/>
</dbReference>
<feature type="domain" description="Histidine kinase" evidence="15">
    <location>
        <begin position="391"/>
        <end position="593"/>
    </location>
</feature>
<keyword evidence="18" id="KW-1185">Reference proteome</keyword>
<dbReference type="GO" id="GO:0000155">
    <property type="term" value="F:phosphorelay sensor kinase activity"/>
    <property type="evidence" value="ECO:0007669"/>
    <property type="project" value="InterPro"/>
</dbReference>
<dbReference type="SUPFAM" id="SSF158472">
    <property type="entry name" value="HAMP domain-like"/>
    <property type="match status" value="1"/>
</dbReference>
<evidence type="ECO:0000259" key="15">
    <source>
        <dbReference type="PROSITE" id="PS50109"/>
    </source>
</evidence>
<feature type="transmembrane region" description="Helical" evidence="14">
    <location>
        <begin position="6"/>
        <end position="27"/>
    </location>
</feature>
<accession>A0A559K7U0</accession>
<comment type="caution">
    <text evidence="17">The sequence shown here is derived from an EMBL/GenBank/DDBJ whole genome shotgun (WGS) entry which is preliminary data.</text>
</comment>
<evidence type="ECO:0000313" key="18">
    <source>
        <dbReference type="Proteomes" id="UP000317036"/>
    </source>
</evidence>
<proteinExistence type="predicted"/>
<evidence type="ECO:0000256" key="3">
    <source>
        <dbReference type="ARBA" id="ARBA00012438"/>
    </source>
</evidence>